<reference evidence="1" key="1">
    <citation type="submission" date="2020-05" db="EMBL/GenBank/DDBJ databases">
        <title>Large-scale comparative analyses of tick genomes elucidate their genetic diversity and vector capacities.</title>
        <authorList>
            <person name="Jia N."/>
            <person name="Wang J."/>
            <person name="Shi W."/>
            <person name="Du L."/>
            <person name="Sun Y."/>
            <person name="Zhan W."/>
            <person name="Jiang J."/>
            <person name="Wang Q."/>
            <person name="Zhang B."/>
            <person name="Ji P."/>
            <person name="Sakyi L.B."/>
            <person name="Cui X."/>
            <person name="Yuan T."/>
            <person name="Jiang B."/>
            <person name="Yang W."/>
            <person name="Lam T.T.-Y."/>
            <person name="Chang Q."/>
            <person name="Ding S."/>
            <person name="Wang X."/>
            <person name="Zhu J."/>
            <person name="Ruan X."/>
            <person name="Zhao L."/>
            <person name="Wei J."/>
            <person name="Que T."/>
            <person name="Du C."/>
            <person name="Cheng J."/>
            <person name="Dai P."/>
            <person name="Han X."/>
            <person name="Huang E."/>
            <person name="Gao Y."/>
            <person name="Liu J."/>
            <person name="Shao H."/>
            <person name="Ye R."/>
            <person name="Li L."/>
            <person name="Wei W."/>
            <person name="Wang X."/>
            <person name="Wang C."/>
            <person name="Yang T."/>
            <person name="Huo Q."/>
            <person name="Li W."/>
            <person name="Guo W."/>
            <person name="Chen H."/>
            <person name="Zhou L."/>
            <person name="Ni X."/>
            <person name="Tian J."/>
            <person name="Zhou Y."/>
            <person name="Sheng Y."/>
            <person name="Liu T."/>
            <person name="Pan Y."/>
            <person name="Xia L."/>
            <person name="Li J."/>
            <person name="Zhao F."/>
            <person name="Cao W."/>
        </authorList>
    </citation>
    <scope>NUCLEOTIDE SEQUENCE</scope>
    <source>
        <strain evidence="1">Dsil-2018</strain>
    </source>
</reference>
<protein>
    <submittedName>
        <fullName evidence="1">Uncharacterized protein</fullName>
    </submittedName>
</protein>
<keyword evidence="2" id="KW-1185">Reference proteome</keyword>
<organism evidence="1 2">
    <name type="scientific">Dermacentor silvarum</name>
    <name type="common">Tick</name>
    <dbReference type="NCBI Taxonomy" id="543639"/>
    <lineage>
        <taxon>Eukaryota</taxon>
        <taxon>Metazoa</taxon>
        <taxon>Ecdysozoa</taxon>
        <taxon>Arthropoda</taxon>
        <taxon>Chelicerata</taxon>
        <taxon>Arachnida</taxon>
        <taxon>Acari</taxon>
        <taxon>Parasitiformes</taxon>
        <taxon>Ixodida</taxon>
        <taxon>Ixodoidea</taxon>
        <taxon>Ixodidae</taxon>
        <taxon>Rhipicephalinae</taxon>
        <taxon>Dermacentor</taxon>
    </lineage>
</organism>
<name>A0ACB8CR14_DERSI</name>
<sequence>MSLGKCITVAIVACQAPSKVVGQVKVGTQCCVPLADKSVGCSFKAQSVSRSVQTTEAVDESSSTSASRPSISPSKAKGGNSIQGCLHSCPLCDYETNKLWCMKVHARIHTGERLFECHLCLQTFSQRNSLNRHLRVHVGEQPFRCPSCPRTFSDMPTMKQHLCTHTSKKPFQCPSCPRTFKQKSRMQSHLRIHTAAATGAPATHSARSTEPRVVGTYGISDAPKEPVVRPNPSIFSATSAPVTGLRASTKLDFKLMDRSQGSYD</sequence>
<dbReference type="EMBL" id="CM023474">
    <property type="protein sequence ID" value="KAH7949500.1"/>
    <property type="molecule type" value="Genomic_DNA"/>
</dbReference>
<accession>A0ACB8CR14</accession>
<proteinExistence type="predicted"/>
<evidence type="ECO:0000313" key="2">
    <source>
        <dbReference type="Proteomes" id="UP000821865"/>
    </source>
</evidence>
<dbReference type="Proteomes" id="UP000821865">
    <property type="component" value="Chromosome 5"/>
</dbReference>
<comment type="caution">
    <text evidence="1">The sequence shown here is derived from an EMBL/GenBank/DDBJ whole genome shotgun (WGS) entry which is preliminary data.</text>
</comment>
<evidence type="ECO:0000313" key="1">
    <source>
        <dbReference type="EMBL" id="KAH7949500.1"/>
    </source>
</evidence>
<gene>
    <name evidence="1" type="ORF">HPB49_011637</name>
</gene>